<organism evidence="2 3">
    <name type="scientific">Aquiflexum gelatinilyticum</name>
    <dbReference type="NCBI Taxonomy" id="2961943"/>
    <lineage>
        <taxon>Bacteria</taxon>
        <taxon>Pseudomonadati</taxon>
        <taxon>Bacteroidota</taxon>
        <taxon>Cytophagia</taxon>
        <taxon>Cytophagales</taxon>
        <taxon>Cyclobacteriaceae</taxon>
        <taxon>Aquiflexum</taxon>
    </lineage>
</organism>
<proteinExistence type="predicted"/>
<evidence type="ECO:0000256" key="1">
    <source>
        <dbReference type="SAM" id="SignalP"/>
    </source>
</evidence>
<name>A0A9X2P7N0_9BACT</name>
<dbReference type="RefSeq" id="WP_258423685.1">
    <property type="nucleotide sequence ID" value="NZ_JANSUY010000010.1"/>
</dbReference>
<dbReference type="InterPro" id="IPR007298">
    <property type="entry name" value="Cu-R_lipoprotein_NlpE"/>
</dbReference>
<accession>A0A9X2P7N0</accession>
<keyword evidence="1" id="KW-0732">Signal</keyword>
<dbReference type="Gene3D" id="2.40.128.640">
    <property type="match status" value="1"/>
</dbReference>
<keyword evidence="3" id="KW-1185">Reference proteome</keyword>
<evidence type="ECO:0000313" key="2">
    <source>
        <dbReference type="EMBL" id="MCR9015823.1"/>
    </source>
</evidence>
<evidence type="ECO:0000313" key="3">
    <source>
        <dbReference type="Proteomes" id="UP001142175"/>
    </source>
</evidence>
<sequence length="157" mass="17273">MIFKHVNALFVLLSLLTICFSGCKNNTKQDDLIVDDAMFETVESVGDDGHNSSNSLDFFGTYKGIIPCADCEGIEIVIELGTGNSYSKKSTYLGKENQNVIESSGTFTWNEAGNTITLTGEAIPNQYFVGENILFHLDVEGNRITGDLAEKYQLIKQ</sequence>
<dbReference type="Proteomes" id="UP001142175">
    <property type="component" value="Unassembled WGS sequence"/>
</dbReference>
<dbReference type="Pfam" id="PF04170">
    <property type="entry name" value="NlpE"/>
    <property type="match status" value="1"/>
</dbReference>
<feature type="chain" id="PRO_5040984992" evidence="1">
    <location>
        <begin position="24"/>
        <end position="157"/>
    </location>
</feature>
<protein>
    <submittedName>
        <fullName evidence="2">Copper resistance protein NlpE</fullName>
    </submittedName>
</protein>
<feature type="signal peptide" evidence="1">
    <location>
        <begin position="1"/>
        <end position="23"/>
    </location>
</feature>
<reference evidence="2" key="1">
    <citation type="submission" date="2022-08" db="EMBL/GenBank/DDBJ databases">
        <authorList>
            <person name="Zhang D."/>
        </authorList>
    </citation>
    <scope>NUCLEOTIDE SEQUENCE</scope>
    <source>
        <strain evidence="2">XJ19-11</strain>
    </source>
</reference>
<dbReference type="EMBL" id="JANSUY010000010">
    <property type="protein sequence ID" value="MCR9015823.1"/>
    <property type="molecule type" value="Genomic_DNA"/>
</dbReference>
<comment type="caution">
    <text evidence="2">The sequence shown here is derived from an EMBL/GenBank/DDBJ whole genome shotgun (WGS) entry which is preliminary data.</text>
</comment>
<gene>
    <name evidence="2" type="ORF">NU887_12310</name>
</gene>
<dbReference type="AlphaFoldDB" id="A0A9X2P7N0"/>